<dbReference type="PANTHER" id="PTHR46797:SF23">
    <property type="entry name" value="HTH-TYPE TRANSCRIPTIONAL REGULATOR SUTR"/>
    <property type="match status" value="1"/>
</dbReference>
<organism evidence="5 6">
    <name type="scientific">Halalkalibacter alkalisediminis</name>
    <dbReference type="NCBI Taxonomy" id="935616"/>
    <lineage>
        <taxon>Bacteria</taxon>
        <taxon>Bacillati</taxon>
        <taxon>Bacillota</taxon>
        <taxon>Bacilli</taxon>
        <taxon>Bacillales</taxon>
        <taxon>Bacillaceae</taxon>
        <taxon>Halalkalibacter</taxon>
    </lineage>
</organism>
<evidence type="ECO:0000313" key="5">
    <source>
        <dbReference type="EMBL" id="MFC0560856.1"/>
    </source>
</evidence>
<keyword evidence="6" id="KW-1185">Reference proteome</keyword>
<dbReference type="EMBL" id="JBHLTR010000045">
    <property type="protein sequence ID" value="MFC0560856.1"/>
    <property type="molecule type" value="Genomic_DNA"/>
</dbReference>
<evidence type="ECO:0000313" key="6">
    <source>
        <dbReference type="Proteomes" id="UP001589833"/>
    </source>
</evidence>
<keyword evidence="3" id="KW-0804">Transcription</keyword>
<comment type="caution">
    <text evidence="5">The sequence shown here is derived from an EMBL/GenBank/DDBJ whole genome shotgun (WGS) entry which is preliminary data.</text>
</comment>
<dbReference type="InterPro" id="IPR001387">
    <property type="entry name" value="Cro/C1-type_HTH"/>
</dbReference>
<dbReference type="SUPFAM" id="SSF47413">
    <property type="entry name" value="lambda repressor-like DNA-binding domains"/>
    <property type="match status" value="1"/>
</dbReference>
<dbReference type="InterPro" id="IPR050807">
    <property type="entry name" value="TransReg_Diox_bact_type"/>
</dbReference>
<gene>
    <name evidence="5" type="ORF">ACFFH4_17985</name>
</gene>
<dbReference type="PROSITE" id="PS50943">
    <property type="entry name" value="HTH_CROC1"/>
    <property type="match status" value="1"/>
</dbReference>
<keyword evidence="1" id="KW-0805">Transcription regulation</keyword>
<sequence length="89" mass="10251">MDYEEQINRFIGMQIRGIRLEKGWTQEKLAEEADIAQKHLSQVERGKISTNTTYLFKISAGLGLTNPLDLYKTAAQEVYPSMKKKETKE</sequence>
<reference evidence="5 6" key="1">
    <citation type="submission" date="2024-09" db="EMBL/GenBank/DDBJ databases">
        <authorList>
            <person name="Sun Q."/>
            <person name="Mori K."/>
        </authorList>
    </citation>
    <scope>NUCLEOTIDE SEQUENCE [LARGE SCALE GENOMIC DNA]</scope>
    <source>
        <strain evidence="5 6">NCAIM B.02301</strain>
    </source>
</reference>
<protein>
    <submittedName>
        <fullName evidence="5">Helix-turn-helix domain-containing protein</fullName>
    </submittedName>
</protein>
<keyword evidence="2" id="KW-0238">DNA-binding</keyword>
<dbReference type="Proteomes" id="UP001589833">
    <property type="component" value="Unassembled WGS sequence"/>
</dbReference>
<evidence type="ECO:0000256" key="2">
    <source>
        <dbReference type="ARBA" id="ARBA00023125"/>
    </source>
</evidence>
<dbReference type="InterPro" id="IPR010982">
    <property type="entry name" value="Lambda_DNA-bd_dom_sf"/>
</dbReference>
<dbReference type="Pfam" id="PF01381">
    <property type="entry name" value="HTH_3"/>
    <property type="match status" value="1"/>
</dbReference>
<evidence type="ECO:0000259" key="4">
    <source>
        <dbReference type="PROSITE" id="PS50943"/>
    </source>
</evidence>
<evidence type="ECO:0000256" key="3">
    <source>
        <dbReference type="ARBA" id="ARBA00023163"/>
    </source>
</evidence>
<dbReference type="CDD" id="cd00093">
    <property type="entry name" value="HTH_XRE"/>
    <property type="match status" value="1"/>
</dbReference>
<feature type="domain" description="HTH cro/C1-type" evidence="4">
    <location>
        <begin position="15"/>
        <end position="70"/>
    </location>
</feature>
<name>A0ABV6NJL6_9BACI</name>
<dbReference type="SMART" id="SM00530">
    <property type="entry name" value="HTH_XRE"/>
    <property type="match status" value="1"/>
</dbReference>
<dbReference type="Gene3D" id="1.10.260.40">
    <property type="entry name" value="lambda repressor-like DNA-binding domains"/>
    <property type="match status" value="1"/>
</dbReference>
<evidence type="ECO:0000256" key="1">
    <source>
        <dbReference type="ARBA" id="ARBA00023015"/>
    </source>
</evidence>
<proteinExistence type="predicted"/>
<dbReference type="RefSeq" id="WP_273847634.1">
    <property type="nucleotide sequence ID" value="NZ_JAQQWT010000029.1"/>
</dbReference>
<dbReference type="PANTHER" id="PTHR46797">
    <property type="entry name" value="HTH-TYPE TRANSCRIPTIONAL REGULATOR"/>
    <property type="match status" value="1"/>
</dbReference>
<accession>A0ABV6NJL6</accession>